<proteinExistence type="predicted"/>
<keyword evidence="6" id="KW-1185">Reference proteome</keyword>
<keyword evidence="3" id="KW-0812">Transmembrane</keyword>
<dbReference type="Gene3D" id="1.10.10.10">
    <property type="entry name" value="Winged helix-like DNA-binding domain superfamily/Winged helix DNA-binding domain"/>
    <property type="match status" value="1"/>
</dbReference>
<dbReference type="CDD" id="cd00383">
    <property type="entry name" value="trans_reg_C"/>
    <property type="match status" value="1"/>
</dbReference>
<feature type="DNA-binding region" description="OmpR/PhoB-type" evidence="2">
    <location>
        <begin position="182"/>
        <end position="279"/>
    </location>
</feature>
<gene>
    <name evidence="5" type="ORF">RM520_07935</name>
</gene>
<evidence type="ECO:0000256" key="1">
    <source>
        <dbReference type="ARBA" id="ARBA00023125"/>
    </source>
</evidence>
<dbReference type="PROSITE" id="PS51755">
    <property type="entry name" value="OMPR_PHOB"/>
    <property type="match status" value="1"/>
</dbReference>
<feature type="transmembrane region" description="Helical" evidence="3">
    <location>
        <begin position="151"/>
        <end position="168"/>
    </location>
</feature>
<evidence type="ECO:0000313" key="6">
    <source>
        <dbReference type="Proteomes" id="UP001250662"/>
    </source>
</evidence>
<reference evidence="5 6" key="1">
    <citation type="submission" date="2023-09" db="EMBL/GenBank/DDBJ databases">
        <authorList>
            <person name="Rey-Velasco X."/>
        </authorList>
    </citation>
    <scope>NUCLEOTIDE SEQUENCE [LARGE SCALE GENOMIC DNA]</scope>
    <source>
        <strain evidence="5 6">P007</strain>
    </source>
</reference>
<keyword evidence="3" id="KW-1133">Transmembrane helix</keyword>
<dbReference type="SMART" id="SM00862">
    <property type="entry name" value="Trans_reg_C"/>
    <property type="match status" value="1"/>
</dbReference>
<dbReference type="SUPFAM" id="SSF46894">
    <property type="entry name" value="C-terminal effector domain of the bipartite response regulators"/>
    <property type="match status" value="1"/>
</dbReference>
<dbReference type="InterPro" id="IPR036388">
    <property type="entry name" value="WH-like_DNA-bd_sf"/>
</dbReference>
<evidence type="ECO:0000256" key="3">
    <source>
        <dbReference type="SAM" id="Phobius"/>
    </source>
</evidence>
<dbReference type="Pfam" id="PF00486">
    <property type="entry name" value="Trans_reg_C"/>
    <property type="match status" value="1"/>
</dbReference>
<evidence type="ECO:0000259" key="4">
    <source>
        <dbReference type="PROSITE" id="PS51755"/>
    </source>
</evidence>
<sequence length="284" mass="32518">MTKYTYFFVVLFCFISCNPLNEEESIADERIKIGVREAGNRLLLSQGDSTSLILPVEKISESKYLLRFKDNHSFEPNAIVNTVKESFQKGQLPSQYIVQVLQCEDQKVAYSYEMHKEEEKTLIPCAGRALPSDCYMFEIRLLGTTKPKPGGGLWFLLIIPLVITALMLSKKRKSKNLKFQTESFNRIGSFKFYPNENKLVKETEEFALTKKECEILSLLIAQPNQVISRELLTKKIWEDNGVIVGRSLDTYISKLRKKLASDTTIKITNIHSIGYKLEVLAIEN</sequence>
<protein>
    <submittedName>
        <fullName evidence="5">Winged helix-turn-helix domain-containing protein</fullName>
    </submittedName>
</protein>
<feature type="domain" description="OmpR/PhoB-type" evidence="4">
    <location>
        <begin position="182"/>
        <end position="279"/>
    </location>
</feature>
<dbReference type="EMBL" id="JAVRHU010000002">
    <property type="protein sequence ID" value="MDT0621551.1"/>
    <property type="molecule type" value="Genomic_DNA"/>
</dbReference>
<dbReference type="InterPro" id="IPR001867">
    <property type="entry name" value="OmpR/PhoB-type_DNA-bd"/>
</dbReference>
<dbReference type="RefSeq" id="WP_311387606.1">
    <property type="nucleotide sequence ID" value="NZ_JAVRHU010000002.1"/>
</dbReference>
<evidence type="ECO:0000313" key="5">
    <source>
        <dbReference type="EMBL" id="MDT0621551.1"/>
    </source>
</evidence>
<keyword evidence="1 2" id="KW-0238">DNA-binding</keyword>
<evidence type="ECO:0000256" key="2">
    <source>
        <dbReference type="PROSITE-ProRule" id="PRU01091"/>
    </source>
</evidence>
<comment type="caution">
    <text evidence="5">The sequence shown here is derived from an EMBL/GenBank/DDBJ whole genome shotgun (WGS) entry which is preliminary data.</text>
</comment>
<organism evidence="5 6">
    <name type="scientific">Croceitalea vernalis</name>
    <dbReference type="NCBI Taxonomy" id="3075599"/>
    <lineage>
        <taxon>Bacteria</taxon>
        <taxon>Pseudomonadati</taxon>
        <taxon>Bacteroidota</taxon>
        <taxon>Flavobacteriia</taxon>
        <taxon>Flavobacteriales</taxon>
        <taxon>Flavobacteriaceae</taxon>
        <taxon>Croceitalea</taxon>
    </lineage>
</organism>
<dbReference type="InterPro" id="IPR016032">
    <property type="entry name" value="Sig_transdc_resp-reg_C-effctor"/>
</dbReference>
<accession>A0ABU3BHE0</accession>
<dbReference type="Proteomes" id="UP001250662">
    <property type="component" value="Unassembled WGS sequence"/>
</dbReference>
<keyword evidence="3" id="KW-0472">Membrane</keyword>
<name>A0ABU3BHE0_9FLAO</name>